<evidence type="ECO:0000313" key="2">
    <source>
        <dbReference type="Proteomes" id="UP001301728"/>
    </source>
</evidence>
<organism evidence="1 2">
    <name type="scientific">Limnoraphis robusta CCNP1315</name>
    <dbReference type="NCBI Taxonomy" id="3110306"/>
    <lineage>
        <taxon>Bacteria</taxon>
        <taxon>Bacillati</taxon>
        <taxon>Cyanobacteriota</taxon>
        <taxon>Cyanophyceae</taxon>
        <taxon>Oscillatoriophycideae</taxon>
        <taxon>Oscillatoriales</taxon>
        <taxon>Sirenicapillariaceae</taxon>
        <taxon>Limnoraphis</taxon>
    </lineage>
</organism>
<name>A0ABU5TXA6_9CYAN</name>
<dbReference type="EMBL" id="JAYGHT010000038">
    <property type="protein sequence ID" value="MEA5519556.1"/>
    <property type="molecule type" value="Genomic_DNA"/>
</dbReference>
<keyword evidence="2" id="KW-1185">Reference proteome</keyword>
<dbReference type="Proteomes" id="UP001301728">
    <property type="component" value="Unassembled WGS sequence"/>
</dbReference>
<comment type="caution">
    <text evidence="1">The sequence shown here is derived from an EMBL/GenBank/DDBJ whole genome shotgun (WGS) entry which is preliminary data.</text>
</comment>
<dbReference type="RefSeq" id="WP_323223364.1">
    <property type="nucleotide sequence ID" value="NZ_JAYGHT010000038.1"/>
</dbReference>
<sequence length="148" mass="17818">MTNNNSEKKLPHLQVRLAMNTPVENPMNFLNWISEIVNSRDEFKEYQEEFAVETAVQGFINEFNTWLDSNYVDVICQQHKINDINAIDLNNNYFQRYCELIYLDATHFIKPIRYLFVSEIELLETRLMIADIQYQRKKELERLNNDEF</sequence>
<proteinExistence type="predicted"/>
<reference evidence="1 2" key="1">
    <citation type="submission" date="2023-12" db="EMBL/GenBank/DDBJ databases">
        <title>Baltic Sea Cyanobacteria.</title>
        <authorList>
            <person name="Delbaje E."/>
            <person name="Fewer D.P."/>
            <person name="Shishido T.K."/>
        </authorList>
    </citation>
    <scope>NUCLEOTIDE SEQUENCE [LARGE SCALE GENOMIC DNA]</scope>
    <source>
        <strain evidence="1 2">CCNP 1315</strain>
    </source>
</reference>
<protein>
    <submittedName>
        <fullName evidence="1">Uncharacterized protein</fullName>
    </submittedName>
</protein>
<gene>
    <name evidence="1" type="ORF">VB854_11435</name>
</gene>
<accession>A0ABU5TXA6</accession>
<evidence type="ECO:0000313" key="1">
    <source>
        <dbReference type="EMBL" id="MEA5519556.1"/>
    </source>
</evidence>